<feature type="domain" description="Glycosyl transferase family 1" evidence="2">
    <location>
        <begin position="186"/>
        <end position="349"/>
    </location>
</feature>
<dbReference type="Pfam" id="PF00534">
    <property type="entry name" value="Glycos_transf_1"/>
    <property type="match status" value="1"/>
</dbReference>
<dbReference type="GO" id="GO:0009103">
    <property type="term" value="P:lipopolysaccharide biosynthetic process"/>
    <property type="evidence" value="ECO:0007669"/>
    <property type="project" value="TreeGrafter"/>
</dbReference>
<evidence type="ECO:0000259" key="2">
    <source>
        <dbReference type="Pfam" id="PF00534"/>
    </source>
</evidence>
<feature type="domain" description="Glycosyltransferase subfamily 4-like N-terminal" evidence="3">
    <location>
        <begin position="102"/>
        <end position="167"/>
    </location>
</feature>
<keyword evidence="1 4" id="KW-0808">Transferase</keyword>
<dbReference type="Gene3D" id="3.40.50.2000">
    <property type="entry name" value="Glycogen Phosphorylase B"/>
    <property type="match status" value="2"/>
</dbReference>
<dbReference type="Proteomes" id="UP000191448">
    <property type="component" value="Unassembled WGS sequence"/>
</dbReference>
<dbReference type="InterPro" id="IPR028098">
    <property type="entry name" value="Glyco_trans_4-like_N"/>
</dbReference>
<dbReference type="PANTHER" id="PTHR46401">
    <property type="entry name" value="GLYCOSYLTRANSFERASE WBBK-RELATED"/>
    <property type="match status" value="1"/>
</dbReference>
<evidence type="ECO:0000259" key="3">
    <source>
        <dbReference type="Pfam" id="PF13439"/>
    </source>
</evidence>
<sequence>MKIGIDGRAAKWYRGTGIGTYTYQLITNLNKIDTLSEYLLFSPEGLDIKNLNNNFTLKKVDDNTTENFWENVRVPNILTDKSMELYHIPQNGVGLSENIYCKKIITLHDIIPLKMPDTVSDRYLKIFNEEMPKIIDSCDGIITVSEFSKEDIAKEFNYPKDKIFVTHLAAEDIYRPLGKSSCQKIIKEKYKIDNNFILYVGGLSPRKNIKGLIEAYSLLPAETREKTKLVITGKKGLSYDSYLKRARDLKISDDVIFTDFIPLEDLPIFYNACEMLVYPSFYEGFGLPPLEAMACGTPVIASNRTSIPEICENTAILIDPEDITELAERIFLVLNDSLLKLSMVNNSIKTSRKFSFEQTALKTLNAYKKTIG</sequence>
<dbReference type="FunFam" id="3.40.50.2000:FF:000119">
    <property type="entry name" value="Glycosyl transferase group 1"/>
    <property type="match status" value="1"/>
</dbReference>
<evidence type="ECO:0000313" key="5">
    <source>
        <dbReference type="Proteomes" id="UP000191448"/>
    </source>
</evidence>
<comment type="caution">
    <text evidence="4">The sequence shown here is derived from an EMBL/GenBank/DDBJ whole genome shotgun (WGS) entry which is preliminary data.</text>
</comment>
<name>A0A1V4SXY8_9CLOT</name>
<protein>
    <submittedName>
        <fullName evidence="4">D-inositol 3-phosphate glycosyltransferase</fullName>
        <ecNumber evidence="4">2.4.1.250</ecNumber>
    </submittedName>
</protein>
<dbReference type="RefSeq" id="WP_080022079.1">
    <property type="nucleotide sequence ID" value="NZ_LTAY01000026.1"/>
</dbReference>
<organism evidence="4 5">
    <name type="scientific">Clostridium thermobutyricum DSM 4928</name>
    <dbReference type="NCBI Taxonomy" id="1121339"/>
    <lineage>
        <taxon>Bacteria</taxon>
        <taxon>Bacillati</taxon>
        <taxon>Bacillota</taxon>
        <taxon>Clostridia</taxon>
        <taxon>Eubacteriales</taxon>
        <taxon>Clostridiaceae</taxon>
        <taxon>Clostridium</taxon>
    </lineage>
</organism>
<dbReference type="Pfam" id="PF13439">
    <property type="entry name" value="Glyco_transf_4"/>
    <property type="match status" value="1"/>
</dbReference>
<gene>
    <name evidence="4" type="primary">mshA</name>
    <name evidence="4" type="ORF">CLTHE_07660</name>
</gene>
<dbReference type="OrthoDB" id="9797829at2"/>
<evidence type="ECO:0000256" key="1">
    <source>
        <dbReference type="ARBA" id="ARBA00022679"/>
    </source>
</evidence>
<accession>A0A1V4SXY8</accession>
<reference evidence="4 5" key="1">
    <citation type="submission" date="2016-02" db="EMBL/GenBank/DDBJ databases">
        <title>Genome sequence of Clostridium thermobutyricum DSM 4928.</title>
        <authorList>
            <person name="Poehlein A."/>
            <person name="Daniel R."/>
        </authorList>
    </citation>
    <scope>NUCLEOTIDE SEQUENCE [LARGE SCALE GENOMIC DNA]</scope>
    <source>
        <strain evidence="4 5">DSM 4928</strain>
    </source>
</reference>
<dbReference type="EMBL" id="LTAY01000026">
    <property type="protein sequence ID" value="OPX49019.1"/>
    <property type="molecule type" value="Genomic_DNA"/>
</dbReference>
<dbReference type="GO" id="GO:0102710">
    <property type="term" value="F:D-inositol-3-phosphate glycosyltransferase activity"/>
    <property type="evidence" value="ECO:0007669"/>
    <property type="project" value="UniProtKB-EC"/>
</dbReference>
<dbReference type="EC" id="2.4.1.250" evidence="4"/>
<dbReference type="CDD" id="cd03809">
    <property type="entry name" value="GT4_MtfB-like"/>
    <property type="match status" value="1"/>
</dbReference>
<evidence type="ECO:0000313" key="4">
    <source>
        <dbReference type="EMBL" id="OPX49019.1"/>
    </source>
</evidence>
<dbReference type="PANTHER" id="PTHR46401:SF2">
    <property type="entry name" value="GLYCOSYLTRANSFERASE WBBK-RELATED"/>
    <property type="match status" value="1"/>
</dbReference>
<keyword evidence="4" id="KW-0328">Glycosyltransferase</keyword>
<dbReference type="InterPro" id="IPR001296">
    <property type="entry name" value="Glyco_trans_1"/>
</dbReference>
<dbReference type="SUPFAM" id="SSF53756">
    <property type="entry name" value="UDP-Glycosyltransferase/glycogen phosphorylase"/>
    <property type="match status" value="1"/>
</dbReference>
<dbReference type="AlphaFoldDB" id="A0A1V4SXY8"/>
<proteinExistence type="predicted"/>